<dbReference type="OrthoDB" id="10047052at2759"/>
<keyword evidence="3" id="KW-1185">Reference proteome</keyword>
<dbReference type="AlphaFoldDB" id="A0A815JVG1"/>
<comment type="caution">
    <text evidence="1">The sequence shown here is derived from an EMBL/GenBank/DDBJ whole genome shotgun (WGS) entry which is preliminary data.</text>
</comment>
<evidence type="ECO:0000313" key="4">
    <source>
        <dbReference type="Proteomes" id="UP000663877"/>
    </source>
</evidence>
<dbReference type="Proteomes" id="UP000663877">
    <property type="component" value="Unassembled WGS sequence"/>
</dbReference>
<protein>
    <submittedName>
        <fullName evidence="1">Uncharacterized protein</fullName>
    </submittedName>
</protein>
<reference evidence="1" key="1">
    <citation type="submission" date="2021-02" db="EMBL/GenBank/DDBJ databases">
        <authorList>
            <person name="Nowell W R."/>
        </authorList>
    </citation>
    <scope>NUCLEOTIDE SEQUENCE</scope>
</reference>
<sequence length="147" mass="16384">MNILSAIAEAYNNADNPSDRRAVLSIVAKQVNYNLLSSVIPGLTKYRLTEARLFAIESGKSVITEPTSCINVRYSSAQVEHFIDFVLSPHISCNVPFGEKTLRLSSGTEFNVPDTIRSINSTRIIQQYHEYCHQMCASFEPLNPSSL</sequence>
<proteinExistence type="predicted"/>
<gene>
    <name evidence="1" type="ORF">BJG266_LOCUS36906</name>
    <name evidence="2" type="ORF">QVE165_LOCUS53892</name>
</gene>
<accession>A0A815JVG1</accession>
<dbReference type="Proteomes" id="UP000663832">
    <property type="component" value="Unassembled WGS sequence"/>
</dbReference>
<name>A0A815JVG1_9BILA</name>
<dbReference type="EMBL" id="CAJNOI010001145">
    <property type="protein sequence ID" value="CAF1387197.1"/>
    <property type="molecule type" value="Genomic_DNA"/>
</dbReference>
<evidence type="ECO:0000313" key="2">
    <source>
        <dbReference type="EMBL" id="CAF1609848.1"/>
    </source>
</evidence>
<evidence type="ECO:0000313" key="1">
    <source>
        <dbReference type="EMBL" id="CAF1387197.1"/>
    </source>
</evidence>
<evidence type="ECO:0000313" key="3">
    <source>
        <dbReference type="Proteomes" id="UP000663832"/>
    </source>
</evidence>
<dbReference type="EMBL" id="CAJNOM010001487">
    <property type="protein sequence ID" value="CAF1609848.1"/>
    <property type="molecule type" value="Genomic_DNA"/>
</dbReference>
<organism evidence="1 4">
    <name type="scientific">Adineta steineri</name>
    <dbReference type="NCBI Taxonomy" id="433720"/>
    <lineage>
        <taxon>Eukaryota</taxon>
        <taxon>Metazoa</taxon>
        <taxon>Spiralia</taxon>
        <taxon>Gnathifera</taxon>
        <taxon>Rotifera</taxon>
        <taxon>Eurotatoria</taxon>
        <taxon>Bdelloidea</taxon>
        <taxon>Adinetida</taxon>
        <taxon>Adinetidae</taxon>
        <taxon>Adineta</taxon>
    </lineage>
</organism>